<organism evidence="2 3">
    <name type="scientific">Actinomadura barringtoniae</name>
    <dbReference type="NCBI Taxonomy" id="1427535"/>
    <lineage>
        <taxon>Bacteria</taxon>
        <taxon>Bacillati</taxon>
        <taxon>Actinomycetota</taxon>
        <taxon>Actinomycetes</taxon>
        <taxon>Streptosporangiales</taxon>
        <taxon>Thermomonosporaceae</taxon>
        <taxon>Actinomadura</taxon>
    </lineage>
</organism>
<dbReference type="InterPro" id="IPR029063">
    <property type="entry name" value="SAM-dependent_MTases_sf"/>
</dbReference>
<dbReference type="SUPFAM" id="SSF53335">
    <property type="entry name" value="S-adenosyl-L-methionine-dependent methyltransferases"/>
    <property type="match status" value="1"/>
</dbReference>
<feature type="domain" description="Methyltransferase" evidence="1">
    <location>
        <begin position="22"/>
        <end position="152"/>
    </location>
</feature>
<reference evidence="2" key="1">
    <citation type="submission" date="2021-03" db="EMBL/GenBank/DDBJ databases">
        <authorList>
            <person name="Kanchanasin P."/>
            <person name="Saeng-In P."/>
            <person name="Phongsopitanun W."/>
            <person name="Yuki M."/>
            <person name="Kudo T."/>
            <person name="Ohkuma M."/>
            <person name="Tanasupawat S."/>
        </authorList>
    </citation>
    <scope>NUCLEOTIDE SEQUENCE</scope>
    <source>
        <strain evidence="2">GKU 128</strain>
    </source>
</reference>
<dbReference type="GO" id="GO:0032259">
    <property type="term" value="P:methylation"/>
    <property type="evidence" value="ECO:0007669"/>
    <property type="project" value="UniProtKB-KW"/>
</dbReference>
<accession>A0A939PLU7</accession>
<evidence type="ECO:0000313" key="2">
    <source>
        <dbReference type="EMBL" id="MBO2454995.1"/>
    </source>
</evidence>
<comment type="caution">
    <text evidence="2">The sequence shown here is derived from an EMBL/GenBank/DDBJ whole genome shotgun (WGS) entry which is preliminary data.</text>
</comment>
<dbReference type="EMBL" id="JAGEOJ010000031">
    <property type="protein sequence ID" value="MBO2454995.1"/>
    <property type="molecule type" value="Genomic_DNA"/>
</dbReference>
<dbReference type="AlphaFoldDB" id="A0A939PLU7"/>
<dbReference type="InterPro" id="IPR022744">
    <property type="entry name" value="MeTrfase_dom_put"/>
</dbReference>
<dbReference type="Gene3D" id="3.40.50.150">
    <property type="entry name" value="Vaccinia Virus protein VP39"/>
    <property type="match status" value="1"/>
</dbReference>
<protein>
    <submittedName>
        <fullName evidence="2">Class I SAM-dependent methyltransferase family protein</fullName>
    </submittedName>
</protein>
<keyword evidence="3" id="KW-1185">Reference proteome</keyword>
<proteinExistence type="predicted"/>
<keyword evidence="2" id="KW-0808">Transferase</keyword>
<name>A0A939PLU7_9ACTN</name>
<dbReference type="GO" id="GO:0008168">
    <property type="term" value="F:methyltransferase activity"/>
    <property type="evidence" value="ECO:0007669"/>
    <property type="project" value="UniProtKB-KW"/>
</dbReference>
<evidence type="ECO:0000259" key="1">
    <source>
        <dbReference type="Pfam" id="PF12147"/>
    </source>
</evidence>
<dbReference type="Proteomes" id="UP000669179">
    <property type="component" value="Unassembled WGS sequence"/>
</dbReference>
<dbReference type="RefSeq" id="WP_208263225.1">
    <property type="nucleotide sequence ID" value="NZ_JAGEOJ010000031.1"/>
</dbReference>
<keyword evidence="2" id="KW-0489">Methyltransferase</keyword>
<gene>
    <name evidence="2" type="ORF">J4573_48465</name>
</gene>
<dbReference type="Pfam" id="PF12147">
    <property type="entry name" value="Methyltransf_20"/>
    <property type="match status" value="1"/>
</dbReference>
<sequence>MARDWRNWHRKYDEPGSSLALRLETVQQRIREALDRCPAGPVQIVSLCAGEGRDLLPVLRDHPRREDVSARLVELDSQIAAVAAVQAQNGVGGRVQVVVGDAAVTDVYEGAVPADVVMVCGIFGNLNDDAIERTIACLPQLCAPGATVLWTRFEQSPATTSAVCGWFADHAFEEVAVSTADGTRLVVGAHRFAGTPQPLQKGVRMFTFSDDHTSDHWPDRT</sequence>
<evidence type="ECO:0000313" key="3">
    <source>
        <dbReference type="Proteomes" id="UP000669179"/>
    </source>
</evidence>